<organism evidence="2 3">
    <name type="scientific">Massilia consociata</name>
    <dbReference type="NCBI Taxonomy" id="760117"/>
    <lineage>
        <taxon>Bacteria</taxon>
        <taxon>Pseudomonadati</taxon>
        <taxon>Pseudomonadota</taxon>
        <taxon>Betaproteobacteria</taxon>
        <taxon>Burkholderiales</taxon>
        <taxon>Oxalobacteraceae</taxon>
        <taxon>Telluria group</taxon>
        <taxon>Massilia</taxon>
    </lineage>
</organism>
<sequence>MPAFFAGFACLLGSLLLCAAAGAAQAAGAATELPAVRELDPVHVNAMRNPEVRRYKAILAGLDSFDEHRKMAPAVDRLYFRLEPRRKDELPGPPAARLVGDGGFTLPLPLDAAGRFAVPRSEAARDANSELELNKKRRVYRIMPDIRTPGLGPNQRRLGDLRLECKVMVAIAKEEAPWYILVAANGVLRTSDWCGIFTADKAEWAAHVGQPLREAVLREGDRSAALKVKGDAFEVALAEPGWSDEAVIELSFAEPLTGTAGETPRTAP</sequence>
<dbReference type="RefSeq" id="WP_379681260.1">
    <property type="nucleotide sequence ID" value="NZ_JBHLWP010000018.1"/>
</dbReference>
<feature type="signal peptide" evidence="1">
    <location>
        <begin position="1"/>
        <end position="26"/>
    </location>
</feature>
<feature type="chain" id="PRO_5045572660" evidence="1">
    <location>
        <begin position="27"/>
        <end position="268"/>
    </location>
</feature>
<keyword evidence="3" id="KW-1185">Reference proteome</keyword>
<evidence type="ECO:0000313" key="2">
    <source>
        <dbReference type="EMBL" id="MFC0254013.1"/>
    </source>
</evidence>
<name>A0ABV6FKE4_9BURK</name>
<comment type="caution">
    <text evidence="2">The sequence shown here is derived from an EMBL/GenBank/DDBJ whole genome shotgun (WGS) entry which is preliminary data.</text>
</comment>
<keyword evidence="1" id="KW-0732">Signal</keyword>
<reference evidence="2 3" key="1">
    <citation type="submission" date="2024-09" db="EMBL/GenBank/DDBJ databases">
        <authorList>
            <person name="Sun Q."/>
            <person name="Mori K."/>
        </authorList>
    </citation>
    <scope>NUCLEOTIDE SEQUENCE [LARGE SCALE GENOMIC DNA]</scope>
    <source>
        <strain evidence="2 3">CCM 7792</strain>
    </source>
</reference>
<evidence type="ECO:0000256" key="1">
    <source>
        <dbReference type="SAM" id="SignalP"/>
    </source>
</evidence>
<dbReference type="Proteomes" id="UP001589773">
    <property type="component" value="Unassembled WGS sequence"/>
</dbReference>
<accession>A0ABV6FKE4</accession>
<protein>
    <submittedName>
        <fullName evidence="2">Uncharacterized protein</fullName>
    </submittedName>
</protein>
<evidence type="ECO:0000313" key="3">
    <source>
        <dbReference type="Proteomes" id="UP001589773"/>
    </source>
</evidence>
<proteinExistence type="predicted"/>
<dbReference type="EMBL" id="JBHLWP010000018">
    <property type="protein sequence ID" value="MFC0254013.1"/>
    <property type="molecule type" value="Genomic_DNA"/>
</dbReference>
<gene>
    <name evidence="2" type="ORF">ACFFJK_19120</name>
</gene>